<evidence type="ECO:0000313" key="2">
    <source>
        <dbReference type="EMBL" id="MCM1985706.1"/>
    </source>
</evidence>
<reference evidence="2" key="2">
    <citation type="submission" date="2021-04" db="EMBL/GenBank/DDBJ databases">
        <authorList>
            <person name="Dong X."/>
        </authorList>
    </citation>
    <scope>NUCLEOTIDE SEQUENCE</scope>
    <source>
        <strain evidence="2">LLY</strain>
    </source>
</reference>
<organism evidence="2 3">
    <name type="scientific">Methanococcoides seepicolus</name>
    <dbReference type="NCBI Taxonomy" id="2828780"/>
    <lineage>
        <taxon>Archaea</taxon>
        <taxon>Methanobacteriati</taxon>
        <taxon>Methanobacteriota</taxon>
        <taxon>Stenosarchaea group</taxon>
        <taxon>Methanomicrobia</taxon>
        <taxon>Methanosarcinales</taxon>
        <taxon>Methanosarcinaceae</taxon>
        <taxon>Methanococcoides</taxon>
    </lineage>
</organism>
<dbReference type="RefSeq" id="WP_250867082.1">
    <property type="nucleotide sequence ID" value="NZ_JAGSOI010000003.1"/>
</dbReference>
<evidence type="ECO:0000256" key="1">
    <source>
        <dbReference type="SAM" id="MobiDB-lite"/>
    </source>
</evidence>
<sequence length="58" mass="6938">MKRPKTTLHCDGDDRKPPLHVLYRTGNNNNDKKRILRKQTGSYEDQHVYELVTYKLHD</sequence>
<dbReference type="Proteomes" id="UP001056766">
    <property type="component" value="Unassembled WGS sequence"/>
</dbReference>
<feature type="compositionally biased region" description="Basic and acidic residues" evidence="1">
    <location>
        <begin position="8"/>
        <end position="17"/>
    </location>
</feature>
<feature type="region of interest" description="Disordered" evidence="1">
    <location>
        <begin position="1"/>
        <end position="28"/>
    </location>
</feature>
<accession>A0A9E5D9S6</accession>
<dbReference type="EMBL" id="JAGSOI010000003">
    <property type="protein sequence ID" value="MCM1985706.1"/>
    <property type="molecule type" value="Genomic_DNA"/>
</dbReference>
<keyword evidence="3" id="KW-1185">Reference proteome</keyword>
<reference evidence="2" key="1">
    <citation type="journal article" date="2021" name="mSystems">
        <title>Bacteria and Archaea Synergistically Convert Glycine Betaine to Biogenic Methane in the Formosa Cold Seep of the South China Sea.</title>
        <authorList>
            <person name="Li L."/>
            <person name="Zhang W."/>
            <person name="Zhang S."/>
            <person name="Song L."/>
            <person name="Sun Q."/>
            <person name="Zhang H."/>
            <person name="Xiang H."/>
            <person name="Dong X."/>
        </authorList>
    </citation>
    <scope>NUCLEOTIDE SEQUENCE</scope>
    <source>
        <strain evidence="2">LLY</strain>
    </source>
</reference>
<evidence type="ECO:0000313" key="3">
    <source>
        <dbReference type="Proteomes" id="UP001056766"/>
    </source>
</evidence>
<name>A0A9E5D9S6_9EURY</name>
<gene>
    <name evidence="2" type="ORF">KDK67_01525</name>
</gene>
<comment type="caution">
    <text evidence="2">The sequence shown here is derived from an EMBL/GenBank/DDBJ whole genome shotgun (WGS) entry which is preliminary data.</text>
</comment>
<protein>
    <submittedName>
        <fullName evidence="2">Uncharacterized protein</fullName>
    </submittedName>
</protein>
<dbReference type="AlphaFoldDB" id="A0A9E5D9S6"/>
<proteinExistence type="predicted"/>